<evidence type="ECO:0000256" key="12">
    <source>
        <dbReference type="ARBA" id="ARBA00022679"/>
    </source>
</evidence>
<dbReference type="InterPro" id="IPR036950">
    <property type="entry name" value="PBP_transglycosylase"/>
</dbReference>
<evidence type="ECO:0000256" key="14">
    <source>
        <dbReference type="ARBA" id="ARBA00022801"/>
    </source>
</evidence>
<evidence type="ECO:0000256" key="1">
    <source>
        <dbReference type="ARBA" id="ARBA00004249"/>
    </source>
</evidence>
<feature type="domain" description="Glycosyl transferase family 51" evidence="27">
    <location>
        <begin position="53"/>
        <end position="225"/>
    </location>
</feature>
<evidence type="ECO:0000256" key="25">
    <source>
        <dbReference type="ARBA" id="ARBA00049902"/>
    </source>
</evidence>
<dbReference type="EMBL" id="JACOGC010000001">
    <property type="protein sequence ID" value="MBC3884020.1"/>
    <property type="molecule type" value="Genomic_DNA"/>
</dbReference>
<keyword evidence="13" id="KW-0812">Transmembrane</keyword>
<dbReference type="Gene3D" id="3.40.710.10">
    <property type="entry name" value="DD-peptidase/beta-lactamase superfamily"/>
    <property type="match status" value="2"/>
</dbReference>
<evidence type="ECO:0000259" key="27">
    <source>
        <dbReference type="Pfam" id="PF00912"/>
    </source>
</evidence>
<keyword evidence="8" id="KW-0997">Cell inner membrane</keyword>
<keyword evidence="9" id="KW-0121">Carboxypeptidase</keyword>
<sequence length="744" mass="81363">MKWILALAAAAGVLIAGILAYVFLVLAPGLPALDAVTDYQPKIPLRIYTADNALIGEFGEEHRDFVPIKDIPAVMKNALLSIEDARFYEHHGVDFIGATRALLADLGGGFHQGASTITMQVARNFFLTQEKTLNRKAKEILLTFRIESALTKDQILELYMNQIYLGQRTHGFSSAARTYFGKSLDQLTIAEAAMLAGIPQNPVRHNPAVNPQRAKERQILVLKSMLKKGVITEAQYDQASKEHLTITGRQQFDAHADYVAEMVRQQIVAEYKEAAYTSGIKVYTTLLKADQDAAYDAVRKNIMIYDQRHGYRGPEVFIRLPQNEDERDDAIDEVLRQHPANDKLLAAVVTDASPRLIKAELASGESIEISGDGLRFAAGALQNNARSDLKIVPGAVIRVIQDNKKHWGITQLPEVEGAYVALDAGTGAYRALVGGFDFNRKKFNHVTSGWRQPGSSIKPFIYSAALEKGFTPATLINDVQLSATSEEALRWDPRNDDGKYDGPITMRTALAQSKNVVSVRILKCIGINTAYQWLPRFGFSKDKQPDNLTMALGTGSVTPLQLASAYAVFANGGYQITPWLISKITDAKGKVLKEFPVPPVGADETRVIDARNAFVTDSMLREVTRSGTGAAASVRLSRHDLAGKTGTSSEAVDGWFAGYAANIVAVAWMGYDDPKSLGSREFGATLALPIWIDSMRASLNGKPELQRPVPDGVSNAEGDWMYTEFLNGAGVKTLDMDTVSISPP</sequence>
<dbReference type="Pfam" id="PF00912">
    <property type="entry name" value="Transgly"/>
    <property type="match status" value="1"/>
</dbReference>
<name>A0ABR6YJQ1_9BURK</name>
<evidence type="ECO:0000256" key="3">
    <source>
        <dbReference type="ARBA" id="ARBA00007090"/>
    </source>
</evidence>
<dbReference type="NCBIfam" id="TIGR02074">
    <property type="entry name" value="PBP_1a_fam"/>
    <property type="match status" value="1"/>
</dbReference>
<evidence type="ECO:0000256" key="2">
    <source>
        <dbReference type="ARBA" id="ARBA00004752"/>
    </source>
</evidence>
<protein>
    <recommendedName>
        <fullName evidence="6">Penicillin-binding protein 1A</fullName>
        <ecNumber evidence="24">2.4.99.28</ecNumber>
        <ecNumber evidence="5">3.4.16.4</ecNumber>
    </recommendedName>
</protein>
<evidence type="ECO:0000256" key="18">
    <source>
        <dbReference type="ARBA" id="ARBA00022989"/>
    </source>
</evidence>
<evidence type="ECO:0000256" key="11">
    <source>
        <dbReference type="ARBA" id="ARBA00022676"/>
    </source>
</evidence>
<dbReference type="SUPFAM" id="SSF56601">
    <property type="entry name" value="beta-lactamase/transpeptidase-like"/>
    <property type="match status" value="1"/>
</dbReference>
<evidence type="ECO:0000256" key="10">
    <source>
        <dbReference type="ARBA" id="ARBA00022670"/>
    </source>
</evidence>
<comment type="pathway">
    <text evidence="2">Cell wall biogenesis; peptidoglycan biosynthesis.</text>
</comment>
<comment type="similarity">
    <text evidence="3">In the C-terminal section; belongs to the transpeptidase family.</text>
</comment>
<dbReference type="PANTHER" id="PTHR32282:SF27">
    <property type="entry name" value="PENICILLIN-BINDING PROTEIN 1A"/>
    <property type="match status" value="1"/>
</dbReference>
<evidence type="ECO:0000259" key="26">
    <source>
        <dbReference type="Pfam" id="PF00905"/>
    </source>
</evidence>
<keyword evidence="21" id="KW-0511">Multifunctional enzyme</keyword>
<keyword evidence="7" id="KW-1003">Cell membrane</keyword>
<evidence type="ECO:0000256" key="6">
    <source>
        <dbReference type="ARBA" id="ARBA00018638"/>
    </source>
</evidence>
<gene>
    <name evidence="29" type="ORF">H8K27_02630</name>
</gene>
<evidence type="ECO:0000256" key="13">
    <source>
        <dbReference type="ARBA" id="ARBA00022692"/>
    </source>
</evidence>
<keyword evidence="17" id="KW-0573">Peptidoglycan synthesis</keyword>
<proteinExistence type="inferred from homology"/>
<comment type="similarity">
    <text evidence="4">In the N-terminal section; belongs to the glycosyltransferase 51 family.</text>
</comment>
<feature type="domain" description="Penicillin-binding protein transpeptidase" evidence="26">
    <location>
        <begin position="417"/>
        <end position="675"/>
    </location>
</feature>
<keyword evidence="16" id="KW-0735">Signal-anchor</keyword>
<comment type="caution">
    <text evidence="29">The sequence shown here is derived from an EMBL/GenBank/DDBJ whole genome shotgun (WGS) entry which is preliminary data.</text>
</comment>
<dbReference type="InterPro" id="IPR031376">
    <property type="entry name" value="PCB_OB"/>
</dbReference>
<dbReference type="InterPro" id="IPR050396">
    <property type="entry name" value="Glycosyltr_51/Transpeptidase"/>
</dbReference>
<dbReference type="EC" id="3.4.16.4" evidence="5"/>
<accession>A0ABR6YJQ1</accession>
<feature type="domain" description="Penicillin-binding protein OB-like" evidence="28">
    <location>
        <begin position="311"/>
        <end position="415"/>
    </location>
</feature>
<comment type="catalytic activity">
    <reaction evidence="23">
        <text>Preferential cleavage: (Ac)2-L-Lys-D-Ala-|-D-Ala. Also transpeptidation of peptidyl-alanyl moieties that are N-acyl substituents of D-alanine.</text>
        <dbReference type="EC" id="3.4.16.4"/>
    </reaction>
</comment>
<reference evidence="29 30" key="1">
    <citation type="submission" date="2020-08" db="EMBL/GenBank/DDBJ databases">
        <title>Novel species isolated from subtropical streams in China.</title>
        <authorList>
            <person name="Lu H."/>
        </authorList>
    </citation>
    <scope>NUCLEOTIDE SEQUENCE [LARGE SCALE GENOMIC DNA]</scope>
    <source>
        <strain evidence="29 30">FT31W</strain>
    </source>
</reference>
<evidence type="ECO:0000256" key="22">
    <source>
        <dbReference type="ARBA" id="ARBA00023316"/>
    </source>
</evidence>
<dbReference type="SUPFAM" id="SSF53955">
    <property type="entry name" value="Lysozyme-like"/>
    <property type="match status" value="1"/>
</dbReference>
<evidence type="ECO:0000256" key="15">
    <source>
        <dbReference type="ARBA" id="ARBA00022960"/>
    </source>
</evidence>
<keyword evidence="15" id="KW-0133">Cell shape</keyword>
<keyword evidence="12" id="KW-0808">Transferase</keyword>
<evidence type="ECO:0000256" key="21">
    <source>
        <dbReference type="ARBA" id="ARBA00023268"/>
    </source>
</evidence>
<evidence type="ECO:0000256" key="19">
    <source>
        <dbReference type="ARBA" id="ARBA00023136"/>
    </source>
</evidence>
<dbReference type="Gene3D" id="1.10.3810.10">
    <property type="entry name" value="Biosynthetic peptidoglycan transglycosylase-like"/>
    <property type="match status" value="1"/>
</dbReference>
<evidence type="ECO:0000313" key="29">
    <source>
        <dbReference type="EMBL" id="MBC3884020.1"/>
    </source>
</evidence>
<evidence type="ECO:0000313" key="30">
    <source>
        <dbReference type="Proteomes" id="UP000613113"/>
    </source>
</evidence>
<organism evidence="29 30">
    <name type="scientific">Undibacterium griseum</name>
    <dbReference type="NCBI Taxonomy" id="2762295"/>
    <lineage>
        <taxon>Bacteria</taxon>
        <taxon>Pseudomonadati</taxon>
        <taxon>Pseudomonadota</taxon>
        <taxon>Betaproteobacteria</taxon>
        <taxon>Burkholderiales</taxon>
        <taxon>Oxalobacteraceae</taxon>
        <taxon>Undibacterium</taxon>
    </lineage>
</organism>
<dbReference type="RefSeq" id="WP_186861639.1">
    <property type="nucleotide sequence ID" value="NZ_JACOGC010000001.1"/>
</dbReference>
<evidence type="ECO:0000256" key="16">
    <source>
        <dbReference type="ARBA" id="ARBA00022968"/>
    </source>
</evidence>
<dbReference type="InterPro" id="IPR012338">
    <property type="entry name" value="Beta-lactam/transpept-like"/>
</dbReference>
<evidence type="ECO:0000256" key="4">
    <source>
        <dbReference type="ARBA" id="ARBA00007739"/>
    </source>
</evidence>
<evidence type="ECO:0000256" key="8">
    <source>
        <dbReference type="ARBA" id="ARBA00022519"/>
    </source>
</evidence>
<keyword evidence="19" id="KW-0472">Membrane</keyword>
<evidence type="ECO:0000256" key="7">
    <source>
        <dbReference type="ARBA" id="ARBA00022475"/>
    </source>
</evidence>
<keyword evidence="22" id="KW-0961">Cell wall biogenesis/degradation</keyword>
<evidence type="ECO:0000256" key="24">
    <source>
        <dbReference type="ARBA" id="ARBA00044770"/>
    </source>
</evidence>
<keyword evidence="18" id="KW-1133">Transmembrane helix</keyword>
<evidence type="ECO:0000259" key="28">
    <source>
        <dbReference type="Pfam" id="PF17092"/>
    </source>
</evidence>
<keyword evidence="30" id="KW-1185">Reference proteome</keyword>
<dbReference type="InterPro" id="IPR023346">
    <property type="entry name" value="Lysozyme-like_dom_sf"/>
</dbReference>
<dbReference type="PANTHER" id="PTHR32282">
    <property type="entry name" value="BINDING PROTEIN TRANSPEPTIDASE, PUTATIVE-RELATED"/>
    <property type="match status" value="1"/>
</dbReference>
<evidence type="ECO:0000256" key="17">
    <source>
        <dbReference type="ARBA" id="ARBA00022984"/>
    </source>
</evidence>
<keyword evidence="10" id="KW-0645">Protease</keyword>
<dbReference type="InterPro" id="IPR001264">
    <property type="entry name" value="Glyco_trans_51"/>
</dbReference>
<comment type="catalytic activity">
    <reaction evidence="25">
        <text>[GlcNAc-(1-&gt;4)-Mur2Ac(oyl-L-Ala-gamma-D-Glu-L-Lys-D-Ala-D-Ala)](n)-di-trans,octa-cis-undecaprenyl diphosphate + beta-D-GlcNAc-(1-&gt;4)-Mur2Ac(oyl-L-Ala-gamma-D-Glu-L-Lys-D-Ala-D-Ala)-di-trans,octa-cis-undecaprenyl diphosphate = [GlcNAc-(1-&gt;4)-Mur2Ac(oyl-L-Ala-gamma-D-Glu-L-Lys-D-Ala-D-Ala)](n+1)-di-trans,octa-cis-undecaprenyl diphosphate + di-trans,octa-cis-undecaprenyl diphosphate + H(+)</text>
        <dbReference type="Rhea" id="RHEA:23708"/>
        <dbReference type="Rhea" id="RHEA-COMP:9602"/>
        <dbReference type="Rhea" id="RHEA-COMP:9603"/>
        <dbReference type="ChEBI" id="CHEBI:15378"/>
        <dbReference type="ChEBI" id="CHEBI:58405"/>
        <dbReference type="ChEBI" id="CHEBI:60033"/>
        <dbReference type="ChEBI" id="CHEBI:78435"/>
        <dbReference type="EC" id="2.4.99.28"/>
    </reaction>
</comment>
<comment type="subcellular location">
    <subcellularLocation>
        <location evidence="1">Cell inner membrane</location>
        <topology evidence="1">Single-pass type II membrane protein</topology>
    </subcellularLocation>
</comment>
<keyword evidence="20" id="KW-0046">Antibiotic resistance</keyword>
<dbReference type="Pfam" id="PF00905">
    <property type="entry name" value="Transpeptidase"/>
    <property type="match status" value="1"/>
</dbReference>
<dbReference type="InterPro" id="IPR001460">
    <property type="entry name" value="PCN-bd_Tpept"/>
</dbReference>
<evidence type="ECO:0000256" key="9">
    <source>
        <dbReference type="ARBA" id="ARBA00022645"/>
    </source>
</evidence>
<keyword evidence="14" id="KW-0378">Hydrolase</keyword>
<evidence type="ECO:0000256" key="23">
    <source>
        <dbReference type="ARBA" id="ARBA00034000"/>
    </source>
</evidence>
<evidence type="ECO:0000256" key="20">
    <source>
        <dbReference type="ARBA" id="ARBA00023251"/>
    </source>
</evidence>
<evidence type="ECO:0000256" key="5">
    <source>
        <dbReference type="ARBA" id="ARBA00012448"/>
    </source>
</evidence>
<dbReference type="EC" id="2.4.99.28" evidence="24"/>
<dbReference type="Proteomes" id="UP000613113">
    <property type="component" value="Unassembled WGS sequence"/>
</dbReference>
<dbReference type="Pfam" id="PF17092">
    <property type="entry name" value="PCB_OB"/>
    <property type="match status" value="1"/>
</dbReference>
<keyword evidence="11" id="KW-0328">Glycosyltransferase</keyword>